<gene>
    <name evidence="3" type="ORF">RWH44_09535</name>
</gene>
<feature type="compositionally biased region" description="Low complexity" evidence="1">
    <location>
        <begin position="37"/>
        <end position="47"/>
    </location>
</feature>
<dbReference type="Proteomes" id="UP001261125">
    <property type="component" value="Unassembled WGS sequence"/>
</dbReference>
<dbReference type="PROSITE" id="PS51257">
    <property type="entry name" value="PROKAR_LIPOPROTEIN"/>
    <property type="match status" value="1"/>
</dbReference>
<comment type="caution">
    <text evidence="3">The sequence shown here is derived from an EMBL/GenBank/DDBJ whole genome shotgun (WGS) entry which is preliminary data.</text>
</comment>
<sequence>MNARTRPFVLSLTLAAVLGATTACLPLPSPLERGEAGEASAPAPAASQPSTPGDEATADPDDFADVFAERDEFFREQQLPMDGTPLVAVTPAQQDFIAQQRAYVEQQGLQWTASDENLALALAGDACETAILSRHEVDSSTLIAHVTTSPLFAQLIPAELDGAARTQAEAPISSVMVFGTTFLCPDDGDAWVAAYQQVYGG</sequence>
<proteinExistence type="predicted"/>
<evidence type="ECO:0000313" key="3">
    <source>
        <dbReference type="EMBL" id="MDU0345948.1"/>
    </source>
</evidence>
<evidence type="ECO:0000256" key="2">
    <source>
        <dbReference type="SAM" id="SignalP"/>
    </source>
</evidence>
<evidence type="ECO:0000313" key="4">
    <source>
        <dbReference type="Proteomes" id="UP001261125"/>
    </source>
</evidence>
<accession>A0ABU3SME3</accession>
<dbReference type="EMBL" id="JAWDIT010000003">
    <property type="protein sequence ID" value="MDU0345948.1"/>
    <property type="molecule type" value="Genomic_DNA"/>
</dbReference>
<reference evidence="3 4" key="1">
    <citation type="submission" date="2023-09" db="EMBL/GenBank/DDBJ databases">
        <title>Microbacterium fusihabitans sp. nov., Microbacterium phycihabitans sp. nov., and Microbacterium cervinum sp. nov., isolated from dried seaweeds of beach.</title>
        <authorList>
            <person name="Lee S.D."/>
        </authorList>
    </citation>
    <scope>NUCLEOTIDE SEQUENCE [LARGE SCALE GENOMIC DNA]</scope>
    <source>
        <strain evidence="3 4">KSW2-29</strain>
    </source>
</reference>
<name>A0ABU3SME3_9MICO</name>
<protein>
    <recommendedName>
        <fullName evidence="5">Lipoprotein</fullName>
    </recommendedName>
</protein>
<feature type="chain" id="PRO_5045292342" description="Lipoprotein" evidence="2">
    <location>
        <begin position="23"/>
        <end position="201"/>
    </location>
</feature>
<organism evidence="3 4">
    <name type="scientific">Microbacterium phycohabitans</name>
    <dbReference type="NCBI Taxonomy" id="3075993"/>
    <lineage>
        <taxon>Bacteria</taxon>
        <taxon>Bacillati</taxon>
        <taxon>Actinomycetota</taxon>
        <taxon>Actinomycetes</taxon>
        <taxon>Micrococcales</taxon>
        <taxon>Microbacteriaceae</taxon>
        <taxon>Microbacterium</taxon>
    </lineage>
</organism>
<evidence type="ECO:0000256" key="1">
    <source>
        <dbReference type="SAM" id="MobiDB-lite"/>
    </source>
</evidence>
<keyword evidence="2" id="KW-0732">Signal</keyword>
<keyword evidence="4" id="KW-1185">Reference proteome</keyword>
<evidence type="ECO:0008006" key="5">
    <source>
        <dbReference type="Google" id="ProtNLM"/>
    </source>
</evidence>
<dbReference type="RefSeq" id="WP_316004398.1">
    <property type="nucleotide sequence ID" value="NZ_JAWDIT010000003.1"/>
</dbReference>
<feature type="signal peptide" evidence="2">
    <location>
        <begin position="1"/>
        <end position="22"/>
    </location>
</feature>
<feature type="region of interest" description="Disordered" evidence="1">
    <location>
        <begin position="29"/>
        <end position="61"/>
    </location>
</feature>